<dbReference type="EMBL" id="HE577331">
    <property type="protein sequence ID" value="CCD03207.1"/>
    <property type="molecule type" value="Genomic_DNA"/>
</dbReference>
<feature type="compositionally biased region" description="Basic residues" evidence="1">
    <location>
        <begin position="69"/>
        <end position="85"/>
    </location>
</feature>
<keyword evidence="3" id="KW-1185">Reference proteome</keyword>
<dbReference type="KEGG" id="abs:AZOBR_p420019"/>
<dbReference type="AlphaFoldDB" id="A0A9P1NRL5"/>
<feature type="region of interest" description="Disordered" evidence="1">
    <location>
        <begin position="18"/>
        <end position="91"/>
    </location>
</feature>
<dbReference type="Proteomes" id="UP000007319">
    <property type="component" value="Plasmid AZOBR_p4"/>
</dbReference>
<evidence type="ECO:0000256" key="1">
    <source>
        <dbReference type="SAM" id="MobiDB-lite"/>
    </source>
</evidence>
<gene>
    <name evidence="2" type="ORF">AZOBR_p420019</name>
</gene>
<keyword evidence="2" id="KW-0614">Plasmid</keyword>
<protein>
    <submittedName>
        <fullName evidence="2">Uncharacterized protein</fullName>
    </submittedName>
</protein>
<geneLocation type="plasmid" evidence="2 3">
    <name>AZOBR_p4</name>
</geneLocation>
<reference evidence="2 3" key="1">
    <citation type="journal article" date="2011" name="PLoS Genet.">
        <title>Azospirillum genomes reveal transition of bacteria from aquatic to terrestrial environments.</title>
        <authorList>
            <person name="Wisniewski-Dye F."/>
            <person name="Borziak K."/>
            <person name="Khalsa-Moyers G."/>
            <person name="Alexandre G."/>
            <person name="Sukharnikov L.O."/>
            <person name="Wuichet K."/>
            <person name="Hurst G.B."/>
            <person name="McDonald W.H."/>
            <person name="Robertson J.S."/>
            <person name="Barbe V."/>
            <person name="Calteau A."/>
            <person name="Rouy Z."/>
            <person name="Mangenot S."/>
            <person name="Prigent-Combaret C."/>
            <person name="Normand P."/>
            <person name="Boyer M."/>
            <person name="Siguier P."/>
            <person name="Dessaux Y."/>
            <person name="Elmerich C."/>
            <person name="Condemine G."/>
            <person name="Krishnen G."/>
            <person name="Kennedy I."/>
            <person name="Paterson A.H."/>
            <person name="Gonzalez V."/>
            <person name="Mavingui P."/>
            <person name="Zhulin I.B."/>
        </authorList>
    </citation>
    <scope>NUCLEOTIDE SEQUENCE [LARGE SCALE GENOMIC DNA]</scope>
    <source>
        <strain evidence="2 3">Sp245</strain>
    </source>
</reference>
<evidence type="ECO:0000313" key="2">
    <source>
        <dbReference type="EMBL" id="CCD03207.1"/>
    </source>
</evidence>
<name>A0A9P1NRL5_9PROT</name>
<feature type="compositionally biased region" description="Low complexity" evidence="1">
    <location>
        <begin position="41"/>
        <end position="68"/>
    </location>
</feature>
<accession>A0A9P1NRL5</accession>
<organism evidence="2 3">
    <name type="scientific">Azospirillum baldaniorum</name>
    <dbReference type="NCBI Taxonomy" id="1064539"/>
    <lineage>
        <taxon>Bacteria</taxon>
        <taxon>Pseudomonadati</taxon>
        <taxon>Pseudomonadota</taxon>
        <taxon>Alphaproteobacteria</taxon>
        <taxon>Rhodospirillales</taxon>
        <taxon>Azospirillaceae</taxon>
        <taxon>Azospirillum</taxon>
    </lineage>
</organism>
<evidence type="ECO:0000313" key="3">
    <source>
        <dbReference type="Proteomes" id="UP000007319"/>
    </source>
</evidence>
<proteinExistence type="predicted"/>
<sequence>MTPLFVLSHTVHCTGRYIQNDRSRKGEPQCPTRGHPHRSTAESLGAESPEPESPASASTASTRPAAARAARRVAGRCSTRQRRCSWRRDSR</sequence>